<dbReference type="SUPFAM" id="SSF46894">
    <property type="entry name" value="C-terminal effector domain of the bipartite response regulators"/>
    <property type="match status" value="1"/>
</dbReference>
<dbReference type="Proteomes" id="UP000593836">
    <property type="component" value="Chromosome"/>
</dbReference>
<keyword evidence="1 4" id="KW-0597">Phosphoprotein</keyword>
<keyword evidence="3 5" id="KW-0238">DNA-binding</keyword>
<evidence type="ECO:0000256" key="3">
    <source>
        <dbReference type="ARBA" id="ARBA00023125"/>
    </source>
</evidence>
<dbReference type="GO" id="GO:0000976">
    <property type="term" value="F:transcription cis-regulatory region binding"/>
    <property type="evidence" value="ECO:0007669"/>
    <property type="project" value="TreeGrafter"/>
</dbReference>
<dbReference type="InterPro" id="IPR001789">
    <property type="entry name" value="Sig_transdc_resp-reg_receiver"/>
</dbReference>
<dbReference type="SMART" id="SM00448">
    <property type="entry name" value="REC"/>
    <property type="match status" value="1"/>
</dbReference>
<dbReference type="PROSITE" id="PS51755">
    <property type="entry name" value="OMPR_PHOB"/>
    <property type="match status" value="1"/>
</dbReference>
<dbReference type="SUPFAM" id="SSF52172">
    <property type="entry name" value="CheY-like"/>
    <property type="match status" value="1"/>
</dbReference>
<feature type="domain" description="OmpR/PhoB-type" evidence="7">
    <location>
        <begin position="134"/>
        <end position="229"/>
    </location>
</feature>
<dbReference type="Gene3D" id="3.40.50.2300">
    <property type="match status" value="1"/>
</dbReference>
<dbReference type="PANTHER" id="PTHR48111:SF40">
    <property type="entry name" value="PHOSPHATE REGULON TRANSCRIPTIONAL REGULATORY PROTEIN PHOB"/>
    <property type="match status" value="1"/>
</dbReference>
<dbReference type="Gene3D" id="1.10.10.10">
    <property type="entry name" value="Winged helix-like DNA-binding domain superfamily/Winged helix DNA-binding domain"/>
    <property type="match status" value="1"/>
</dbReference>
<keyword evidence="9" id="KW-1185">Reference proteome</keyword>
<dbReference type="InterPro" id="IPR011006">
    <property type="entry name" value="CheY-like_superfamily"/>
</dbReference>
<keyword evidence="2" id="KW-0902">Two-component regulatory system</keyword>
<dbReference type="AlphaFoldDB" id="A0A7S7M2U2"/>
<dbReference type="EMBL" id="CP054493">
    <property type="protein sequence ID" value="QOY55279.1"/>
    <property type="molecule type" value="Genomic_DNA"/>
</dbReference>
<evidence type="ECO:0000256" key="4">
    <source>
        <dbReference type="PROSITE-ProRule" id="PRU00169"/>
    </source>
</evidence>
<accession>A0A7S7M2U2</accession>
<dbReference type="Pfam" id="PF00486">
    <property type="entry name" value="Trans_reg_C"/>
    <property type="match status" value="1"/>
</dbReference>
<dbReference type="GO" id="GO:0006355">
    <property type="term" value="P:regulation of DNA-templated transcription"/>
    <property type="evidence" value="ECO:0007669"/>
    <property type="project" value="InterPro"/>
</dbReference>
<dbReference type="PROSITE" id="PS50110">
    <property type="entry name" value="RESPONSE_REGULATORY"/>
    <property type="match status" value="1"/>
</dbReference>
<proteinExistence type="predicted"/>
<evidence type="ECO:0000313" key="9">
    <source>
        <dbReference type="Proteomes" id="UP000593836"/>
    </source>
</evidence>
<dbReference type="KEGG" id="smas:HUE87_03315"/>
<feature type="domain" description="Response regulatory" evidence="6">
    <location>
        <begin position="15"/>
        <end position="129"/>
    </location>
</feature>
<dbReference type="PANTHER" id="PTHR48111">
    <property type="entry name" value="REGULATOR OF RPOS"/>
    <property type="match status" value="1"/>
</dbReference>
<sequence>MREKLLTGQLRVSTKVLLLEDDLLFGETLTDLLEDSGMQVTYAPNGQSALEYTFSHKFDLYLLDINVPLIDGITLLKELREVNDNTPTIFLTSHKDKEVLKKSFLSGADDFITKPFDTDELFFRINALLKRVKPYKKECIDLLCHDEIHKCILYDKSELDLSKKEYELLVLLMQHVNKNVPKELILDELWSSSEGGSEGAVRVYITRLKQLIPQITIENIRGIGYKLVS</sequence>
<dbReference type="GO" id="GO:0000156">
    <property type="term" value="F:phosphorelay response regulator activity"/>
    <property type="evidence" value="ECO:0007669"/>
    <property type="project" value="TreeGrafter"/>
</dbReference>
<dbReference type="InterPro" id="IPR001867">
    <property type="entry name" value="OmpR/PhoB-type_DNA-bd"/>
</dbReference>
<evidence type="ECO:0000256" key="5">
    <source>
        <dbReference type="PROSITE-ProRule" id="PRU01091"/>
    </source>
</evidence>
<evidence type="ECO:0000256" key="2">
    <source>
        <dbReference type="ARBA" id="ARBA00023012"/>
    </source>
</evidence>
<organism evidence="8 9">
    <name type="scientific">Candidatus Sulfurimonas marisnigri</name>
    <dbReference type="NCBI Taxonomy" id="2740405"/>
    <lineage>
        <taxon>Bacteria</taxon>
        <taxon>Pseudomonadati</taxon>
        <taxon>Campylobacterota</taxon>
        <taxon>Epsilonproteobacteria</taxon>
        <taxon>Campylobacterales</taxon>
        <taxon>Sulfurimonadaceae</taxon>
        <taxon>Sulfurimonas</taxon>
    </lineage>
</organism>
<protein>
    <submittedName>
        <fullName evidence="8">Response regulator transcription factor</fullName>
    </submittedName>
</protein>
<evidence type="ECO:0000313" key="8">
    <source>
        <dbReference type="EMBL" id="QOY55279.1"/>
    </source>
</evidence>
<gene>
    <name evidence="8" type="ORF">HUE87_03315</name>
</gene>
<dbReference type="GO" id="GO:0005829">
    <property type="term" value="C:cytosol"/>
    <property type="evidence" value="ECO:0007669"/>
    <property type="project" value="TreeGrafter"/>
</dbReference>
<feature type="modified residue" description="4-aspartylphosphate" evidence="4">
    <location>
        <position position="64"/>
    </location>
</feature>
<dbReference type="GO" id="GO:0032993">
    <property type="term" value="C:protein-DNA complex"/>
    <property type="evidence" value="ECO:0007669"/>
    <property type="project" value="TreeGrafter"/>
</dbReference>
<dbReference type="SMART" id="SM00862">
    <property type="entry name" value="Trans_reg_C"/>
    <property type="match status" value="1"/>
</dbReference>
<dbReference type="InterPro" id="IPR039420">
    <property type="entry name" value="WalR-like"/>
</dbReference>
<evidence type="ECO:0000259" key="6">
    <source>
        <dbReference type="PROSITE" id="PS50110"/>
    </source>
</evidence>
<evidence type="ECO:0000256" key="1">
    <source>
        <dbReference type="ARBA" id="ARBA00022553"/>
    </source>
</evidence>
<dbReference type="InterPro" id="IPR036388">
    <property type="entry name" value="WH-like_DNA-bd_sf"/>
</dbReference>
<dbReference type="CDD" id="cd00383">
    <property type="entry name" value="trans_reg_C"/>
    <property type="match status" value="1"/>
</dbReference>
<dbReference type="InterPro" id="IPR016032">
    <property type="entry name" value="Sig_transdc_resp-reg_C-effctor"/>
</dbReference>
<dbReference type="Pfam" id="PF00072">
    <property type="entry name" value="Response_reg"/>
    <property type="match status" value="1"/>
</dbReference>
<evidence type="ECO:0000259" key="7">
    <source>
        <dbReference type="PROSITE" id="PS51755"/>
    </source>
</evidence>
<feature type="DNA-binding region" description="OmpR/PhoB-type" evidence="5">
    <location>
        <begin position="134"/>
        <end position="229"/>
    </location>
</feature>
<name>A0A7S7M2U2_9BACT</name>
<reference evidence="8 9" key="1">
    <citation type="submission" date="2020-05" db="EMBL/GenBank/DDBJ databases">
        <title>Sulfurimonas marisnigri, sp. nov., and Sulfurimonas baltica, sp. nov., manganese oxide reducing chemolithoautotrophs of the class Epsilonproteobacteria isolated from the pelagic redoxclines of the Black and Baltic Seas and emended description of the genus Sulfurimonas.</title>
        <authorList>
            <person name="Henkel J.V."/>
            <person name="Laudan C."/>
            <person name="Werner J."/>
            <person name="Neu T."/>
            <person name="Plewe S."/>
            <person name="Sproer C."/>
            <person name="Bunk B."/>
            <person name="Schulz-Vogt H.N."/>
        </authorList>
    </citation>
    <scope>NUCLEOTIDE SEQUENCE [LARGE SCALE GENOMIC DNA]</scope>
    <source>
        <strain evidence="8 9">SoZ1</strain>
    </source>
</reference>